<evidence type="ECO:0000259" key="3">
    <source>
        <dbReference type="Pfam" id="PF23283"/>
    </source>
</evidence>
<evidence type="ECO:0000313" key="4">
    <source>
        <dbReference type="EMBL" id="CAG2209311.1"/>
    </source>
</evidence>
<comment type="caution">
    <text evidence="4">The sequence shown here is derived from an EMBL/GenBank/DDBJ whole genome shotgun (WGS) entry which is preliminary data.</text>
</comment>
<dbReference type="OrthoDB" id="382013at2759"/>
<dbReference type="PANTHER" id="PTHR36191:SF4">
    <property type="entry name" value="VWFD DOMAIN-CONTAINING PROTEIN"/>
    <property type="match status" value="1"/>
</dbReference>
<dbReference type="Proteomes" id="UP000683360">
    <property type="component" value="Unassembled WGS sequence"/>
</dbReference>
<evidence type="ECO:0000256" key="1">
    <source>
        <dbReference type="ARBA" id="ARBA00022729"/>
    </source>
</evidence>
<dbReference type="InterPro" id="IPR057774">
    <property type="entry name" value="D8C_UMOD/GP2/OIT3-like"/>
</dbReference>
<dbReference type="Pfam" id="PF23283">
    <property type="entry name" value="D8C_UMOD"/>
    <property type="match status" value="1"/>
</dbReference>
<feature type="domain" description="UMOD/GP2/OIT3-like D8C" evidence="3">
    <location>
        <begin position="117"/>
        <end position="208"/>
    </location>
</feature>
<protein>
    <recommendedName>
        <fullName evidence="3">UMOD/GP2/OIT3-like D8C domain-containing protein</fullName>
    </recommendedName>
</protein>
<evidence type="ECO:0000313" key="5">
    <source>
        <dbReference type="Proteomes" id="UP000683360"/>
    </source>
</evidence>
<keyword evidence="1" id="KW-0732">Signal</keyword>
<keyword evidence="2" id="KW-1015">Disulfide bond</keyword>
<proteinExistence type="predicted"/>
<evidence type="ECO:0000256" key="2">
    <source>
        <dbReference type="ARBA" id="ARBA00023157"/>
    </source>
</evidence>
<dbReference type="PANTHER" id="PTHR36191">
    <property type="entry name" value="ENDO/EXONUCLEASE/PHOSPHATASE DOMAIN-CONTAINING PROTEIN-RELATED"/>
    <property type="match status" value="1"/>
</dbReference>
<dbReference type="AlphaFoldDB" id="A0A8S3RL04"/>
<gene>
    <name evidence="4" type="ORF">MEDL_23447</name>
</gene>
<accession>A0A8S3RL04</accession>
<keyword evidence="5" id="KW-1185">Reference proteome</keyword>
<dbReference type="EMBL" id="CAJPWZ010001149">
    <property type="protein sequence ID" value="CAG2209311.1"/>
    <property type="molecule type" value="Genomic_DNA"/>
</dbReference>
<reference evidence="4" key="1">
    <citation type="submission" date="2021-03" db="EMBL/GenBank/DDBJ databases">
        <authorList>
            <person name="Bekaert M."/>
        </authorList>
    </citation>
    <scope>NUCLEOTIDE SEQUENCE</scope>
</reference>
<sequence length="231" mass="26303">MVVLINDLVHPVWVLHCNDLVHSVRDEHLNDLVHPVFGVHFDDLVYPVLGVHFNDMSIQYEPECKTLDNDLVHPVWMIDPCSEKRYTVIDDYRRSPYYNAKPSERRLCDNRIKHGWYRFKINGSDAEMPTTCIPHGCGTRAPIWLPLPADGLPSPGKKIRTQACASFEVPGRELECCGLKFPVTVKNCGDFFAYRLRSTKGCDLAYCTKAINVVCEVGQVYVLHLQKCVGK</sequence>
<organism evidence="4 5">
    <name type="scientific">Mytilus edulis</name>
    <name type="common">Blue mussel</name>
    <dbReference type="NCBI Taxonomy" id="6550"/>
    <lineage>
        <taxon>Eukaryota</taxon>
        <taxon>Metazoa</taxon>
        <taxon>Spiralia</taxon>
        <taxon>Lophotrochozoa</taxon>
        <taxon>Mollusca</taxon>
        <taxon>Bivalvia</taxon>
        <taxon>Autobranchia</taxon>
        <taxon>Pteriomorphia</taxon>
        <taxon>Mytilida</taxon>
        <taxon>Mytiloidea</taxon>
        <taxon>Mytilidae</taxon>
        <taxon>Mytilinae</taxon>
        <taxon>Mytilus</taxon>
    </lineage>
</organism>
<name>A0A8S3RL04_MYTED</name>